<dbReference type="CDD" id="cd19076">
    <property type="entry name" value="AKR_AKR13A_13D"/>
    <property type="match status" value="1"/>
</dbReference>
<proteinExistence type="predicted"/>
<feature type="domain" description="NADP-dependent oxidoreductase" evidence="2">
    <location>
        <begin position="16"/>
        <end position="310"/>
    </location>
</feature>
<evidence type="ECO:0000313" key="3">
    <source>
        <dbReference type="EMBL" id="SHE41076.1"/>
    </source>
</evidence>
<keyword evidence="1" id="KW-0560">Oxidoreductase</keyword>
<dbReference type="RefSeq" id="WP_072954576.1">
    <property type="nucleotide sequence ID" value="NZ_FQUH01000001.1"/>
</dbReference>
<dbReference type="Gene3D" id="3.20.20.100">
    <property type="entry name" value="NADP-dependent oxidoreductase domain"/>
    <property type="match status" value="1"/>
</dbReference>
<dbReference type="Pfam" id="PF00248">
    <property type="entry name" value="Aldo_ket_red"/>
    <property type="match status" value="1"/>
</dbReference>
<dbReference type="InterPro" id="IPR050791">
    <property type="entry name" value="Aldo-Keto_reductase"/>
</dbReference>
<evidence type="ECO:0000256" key="1">
    <source>
        <dbReference type="ARBA" id="ARBA00023002"/>
    </source>
</evidence>
<organism evidence="3 4">
    <name type="scientific">Vibrio gazogenes DSM 21264 = NBRC 103151</name>
    <dbReference type="NCBI Taxonomy" id="1123492"/>
    <lineage>
        <taxon>Bacteria</taxon>
        <taxon>Pseudomonadati</taxon>
        <taxon>Pseudomonadota</taxon>
        <taxon>Gammaproteobacteria</taxon>
        <taxon>Vibrionales</taxon>
        <taxon>Vibrionaceae</taxon>
        <taxon>Vibrio</taxon>
    </lineage>
</organism>
<dbReference type="InterPro" id="IPR023210">
    <property type="entry name" value="NADP_OxRdtase_dom"/>
</dbReference>
<name>A0A1M4T9A2_VIBGA</name>
<dbReference type="PANTHER" id="PTHR43625">
    <property type="entry name" value="AFLATOXIN B1 ALDEHYDE REDUCTASE"/>
    <property type="match status" value="1"/>
</dbReference>
<dbReference type="EMBL" id="FQUH01000001">
    <property type="protein sequence ID" value="SHE41076.1"/>
    <property type="molecule type" value="Genomic_DNA"/>
</dbReference>
<dbReference type="AlphaFoldDB" id="A0A1M4T9A2"/>
<gene>
    <name evidence="3" type="ORF">SAMN02745781_00264</name>
</gene>
<dbReference type="SUPFAM" id="SSF51430">
    <property type="entry name" value="NAD(P)-linked oxidoreductase"/>
    <property type="match status" value="1"/>
</dbReference>
<dbReference type="PANTHER" id="PTHR43625:SF99">
    <property type="entry name" value="ALDO-KETO REDUCTASE 1-RELATED"/>
    <property type="match status" value="1"/>
</dbReference>
<dbReference type="GO" id="GO:0005737">
    <property type="term" value="C:cytoplasm"/>
    <property type="evidence" value="ECO:0007669"/>
    <property type="project" value="TreeGrafter"/>
</dbReference>
<evidence type="ECO:0000259" key="2">
    <source>
        <dbReference type="Pfam" id="PF00248"/>
    </source>
</evidence>
<reference evidence="4" key="1">
    <citation type="submission" date="2016-11" db="EMBL/GenBank/DDBJ databases">
        <authorList>
            <person name="Varghese N."/>
            <person name="Submissions S."/>
        </authorList>
    </citation>
    <scope>NUCLEOTIDE SEQUENCE [LARGE SCALE GENOMIC DNA]</scope>
    <source>
        <strain evidence="4">DSM 21264</strain>
    </source>
</reference>
<sequence>MIKRHLGNQGLQVSALGLGCMGMSHAYGGYDENASFATLNHALAQGINFFDTAEMYGPYTNETLLGQWLKSLKNQRQELVVATKFGFDIREGAFPGLNSRPEHIREVVDASLQRLQTDYIDVLYQHRVDPNVPIEDVAGTVAELIDAGKVRYFGLSEAAPETIRKAHQTCPVSVLQSEYSLWERRLEHETLPLLRELGIGLVPFSPLGRGFLSGDTKPASAYDKNDFRAWGDPRLSDENYATNLRLVDAIRQLATEKATTPARIALAWLLHQGDDIVPIPGCRRIAHLDDNIGAASLHLQADEVRQLSEVSTQLGVAGERYTAEFARFTDQ</sequence>
<evidence type="ECO:0000313" key="4">
    <source>
        <dbReference type="Proteomes" id="UP000184159"/>
    </source>
</evidence>
<accession>A0A1M4T9A2</accession>
<dbReference type="Proteomes" id="UP000184159">
    <property type="component" value="Unassembled WGS sequence"/>
</dbReference>
<dbReference type="InterPro" id="IPR036812">
    <property type="entry name" value="NAD(P)_OxRdtase_dom_sf"/>
</dbReference>
<dbReference type="GO" id="GO:0016491">
    <property type="term" value="F:oxidoreductase activity"/>
    <property type="evidence" value="ECO:0007669"/>
    <property type="project" value="UniProtKB-KW"/>
</dbReference>
<protein>
    <submittedName>
        <fullName evidence="3">Predicted oxidoreductase</fullName>
    </submittedName>
</protein>
<keyword evidence="4" id="KW-1185">Reference proteome</keyword>
<dbReference type="PROSITE" id="PS51257">
    <property type="entry name" value="PROKAR_LIPOPROTEIN"/>
    <property type="match status" value="1"/>
</dbReference>